<sequence>MNVLCEIVYEHVDYYFDKYIEEMQVRTSKRISVPTFWRSLAYCELETMA</sequence>
<proteinExistence type="predicted"/>
<accession>A0A2I1G7L5</accession>
<name>A0A2I1G7L5_9GLOM</name>
<keyword evidence="2" id="KW-1185">Reference proteome</keyword>
<comment type="caution">
    <text evidence="1">The sequence shown here is derived from an EMBL/GenBank/DDBJ whole genome shotgun (WGS) entry which is preliminary data.</text>
</comment>
<protein>
    <submittedName>
        <fullName evidence="1">Uncharacterized protein</fullName>
    </submittedName>
</protein>
<dbReference type="EMBL" id="LLXI01000205">
    <property type="protein sequence ID" value="PKY42592.1"/>
    <property type="molecule type" value="Genomic_DNA"/>
</dbReference>
<evidence type="ECO:0000313" key="2">
    <source>
        <dbReference type="Proteomes" id="UP000234323"/>
    </source>
</evidence>
<organism evidence="1 2">
    <name type="scientific">Rhizophagus irregularis</name>
    <dbReference type="NCBI Taxonomy" id="588596"/>
    <lineage>
        <taxon>Eukaryota</taxon>
        <taxon>Fungi</taxon>
        <taxon>Fungi incertae sedis</taxon>
        <taxon>Mucoromycota</taxon>
        <taxon>Glomeromycotina</taxon>
        <taxon>Glomeromycetes</taxon>
        <taxon>Glomerales</taxon>
        <taxon>Glomeraceae</taxon>
        <taxon>Rhizophagus</taxon>
    </lineage>
</organism>
<reference evidence="1 2" key="1">
    <citation type="submission" date="2015-10" db="EMBL/GenBank/DDBJ databases">
        <title>Genome analyses suggest a sexual origin of heterokaryosis in a supposedly ancient asexual fungus.</title>
        <authorList>
            <person name="Ropars J."/>
            <person name="Sedzielewska K."/>
            <person name="Noel J."/>
            <person name="Charron P."/>
            <person name="Farinelli L."/>
            <person name="Marton T."/>
            <person name="Kruger M."/>
            <person name="Pelin A."/>
            <person name="Brachmann A."/>
            <person name="Corradi N."/>
        </authorList>
    </citation>
    <scope>NUCLEOTIDE SEQUENCE [LARGE SCALE GENOMIC DNA]</scope>
    <source>
        <strain evidence="1 2">A4</strain>
    </source>
</reference>
<evidence type="ECO:0000313" key="1">
    <source>
        <dbReference type="EMBL" id="PKY42592.1"/>
    </source>
</evidence>
<gene>
    <name evidence="1" type="ORF">RhiirA4_456422</name>
</gene>
<dbReference type="Proteomes" id="UP000234323">
    <property type="component" value="Unassembled WGS sequence"/>
</dbReference>
<dbReference type="AlphaFoldDB" id="A0A2I1G7L5"/>